<dbReference type="InterPro" id="IPR007450">
    <property type="entry name" value="BamE_dom"/>
</dbReference>
<keyword evidence="2" id="KW-0472">Membrane</keyword>
<dbReference type="AlphaFoldDB" id="A0A212J5I5"/>
<evidence type="ECO:0000313" key="5">
    <source>
        <dbReference type="EMBL" id="SBV94729.1"/>
    </source>
</evidence>
<dbReference type="PROSITE" id="PS51257">
    <property type="entry name" value="PROKAR_LIPOPROTEIN"/>
    <property type="match status" value="1"/>
</dbReference>
<feature type="signal peptide" evidence="3">
    <location>
        <begin position="1"/>
        <end position="24"/>
    </location>
</feature>
<keyword evidence="1 3" id="KW-0732">Signal</keyword>
<reference evidence="5" key="1">
    <citation type="submission" date="2016-04" db="EMBL/GenBank/DDBJ databases">
        <authorList>
            <person name="Evans L.H."/>
            <person name="Alamgir A."/>
            <person name="Owens N."/>
            <person name="Weber N.D."/>
            <person name="Virtaneva K."/>
            <person name="Barbian K."/>
            <person name="Babar A."/>
            <person name="Rosenke K."/>
        </authorList>
    </citation>
    <scope>NUCLEOTIDE SEQUENCE</scope>
    <source>
        <strain evidence="5">86</strain>
    </source>
</reference>
<name>A0A212J5I5_9PROT</name>
<organism evidence="5">
    <name type="scientific">uncultured Alphaproteobacteria bacterium</name>
    <dbReference type="NCBI Taxonomy" id="91750"/>
    <lineage>
        <taxon>Bacteria</taxon>
        <taxon>Pseudomonadati</taxon>
        <taxon>Pseudomonadota</taxon>
        <taxon>Alphaproteobacteria</taxon>
        <taxon>environmental samples</taxon>
    </lineage>
</organism>
<dbReference type="InterPro" id="IPR037873">
    <property type="entry name" value="BamE-like"/>
</dbReference>
<accession>A0A212J5I5</accession>
<evidence type="ECO:0000259" key="4">
    <source>
        <dbReference type="Pfam" id="PF04355"/>
    </source>
</evidence>
<sequence>MNRTITKSRISAIAGSLVLGATLAACGPQVSNIGNKPLATELARIQPGEQTRSQVQEILGSPSSRSLYGEEVWFYIGGTREVVAFFAPEETDRNVVAIAFDEQGVVKEVRKLGLEDGEDVAMSEKKTPTAGHNMTVVEQMVGNIGRFNAGPDKKGGGMQ</sequence>
<protein>
    <submittedName>
        <fullName evidence="5">Small protein A (TmRNA-binding)</fullName>
    </submittedName>
</protein>
<dbReference type="EMBL" id="FLUO01000001">
    <property type="protein sequence ID" value="SBV94729.1"/>
    <property type="molecule type" value="Genomic_DNA"/>
</dbReference>
<gene>
    <name evidence="5" type="ORF">KL86APRO_10546</name>
</gene>
<feature type="domain" description="Outer membrane protein assembly factor BamE" evidence="4">
    <location>
        <begin position="34"/>
        <end position="108"/>
    </location>
</feature>
<feature type="chain" id="PRO_5012916795" evidence="3">
    <location>
        <begin position="25"/>
        <end position="159"/>
    </location>
</feature>
<evidence type="ECO:0000256" key="3">
    <source>
        <dbReference type="SAM" id="SignalP"/>
    </source>
</evidence>
<dbReference type="Gene3D" id="3.30.1450.10">
    <property type="match status" value="1"/>
</dbReference>
<proteinExistence type="predicted"/>
<evidence type="ECO:0000256" key="1">
    <source>
        <dbReference type="ARBA" id="ARBA00022729"/>
    </source>
</evidence>
<dbReference type="GO" id="GO:0019867">
    <property type="term" value="C:outer membrane"/>
    <property type="evidence" value="ECO:0007669"/>
    <property type="project" value="InterPro"/>
</dbReference>
<evidence type="ECO:0000256" key="2">
    <source>
        <dbReference type="ARBA" id="ARBA00023136"/>
    </source>
</evidence>
<dbReference type="Pfam" id="PF04355">
    <property type="entry name" value="BamE"/>
    <property type="match status" value="1"/>
</dbReference>